<accession>A0A6G3Y0I9</accession>
<dbReference type="EMBL" id="JAAGMN010010379">
    <property type="protein sequence ID" value="NEE23566.1"/>
    <property type="molecule type" value="Genomic_DNA"/>
</dbReference>
<gene>
    <name evidence="1" type="ORF">G3M58_96090</name>
</gene>
<comment type="caution">
    <text evidence="1">The sequence shown here is derived from an EMBL/GenBank/DDBJ whole genome shotgun (WGS) entry which is preliminary data.</text>
</comment>
<dbReference type="AlphaFoldDB" id="A0A6G3Y0I9"/>
<organism evidence="1">
    <name type="scientific">Streptomyces sp. SID7499</name>
    <dbReference type="NCBI Taxonomy" id="2706086"/>
    <lineage>
        <taxon>Bacteria</taxon>
        <taxon>Bacillati</taxon>
        <taxon>Actinomycetota</taxon>
        <taxon>Actinomycetes</taxon>
        <taxon>Kitasatosporales</taxon>
        <taxon>Streptomycetaceae</taxon>
        <taxon>Streptomyces</taxon>
    </lineage>
</organism>
<sequence length="151" mass="16218">MTVTDVERTPARTASGAAPLKARPGLHYAPVPGGVYFSGTRGQFVLRGSELLYAVADGCVPLLRAGTTEDALVAEFGTERARPAVRHLLGRLRENGLLLDPAAFTEPEPPAELAARYAETLARLTARLDDPYAAFARLRRARVRLHGPTTA</sequence>
<dbReference type="Gene3D" id="3.90.930.60">
    <property type="match status" value="1"/>
</dbReference>
<reference evidence="1" key="1">
    <citation type="submission" date="2020-01" db="EMBL/GenBank/DDBJ databases">
        <title>Insect and environment-associated Actinomycetes.</title>
        <authorList>
            <person name="Currrie C."/>
            <person name="Chevrette M."/>
            <person name="Carlson C."/>
            <person name="Stubbendieck R."/>
            <person name="Wendt-Pienkowski E."/>
        </authorList>
    </citation>
    <scope>NUCLEOTIDE SEQUENCE</scope>
    <source>
        <strain evidence="1">SID7499</strain>
    </source>
</reference>
<evidence type="ECO:0000313" key="1">
    <source>
        <dbReference type="EMBL" id="NEE23566.1"/>
    </source>
</evidence>
<name>A0A6G3Y0I9_9ACTN</name>
<proteinExistence type="predicted"/>
<protein>
    <submittedName>
        <fullName evidence="1">Uncharacterized protein</fullName>
    </submittedName>
</protein>
<feature type="non-terminal residue" evidence="1">
    <location>
        <position position="151"/>
    </location>
</feature>